<name>A0ABQ3ECX8_9HYPH</name>
<dbReference type="SMART" id="SM00530">
    <property type="entry name" value="HTH_XRE"/>
    <property type="match status" value="1"/>
</dbReference>
<feature type="domain" description="HTH cro/C1-type" evidence="1">
    <location>
        <begin position="24"/>
        <end position="74"/>
    </location>
</feature>
<sequence length="128" mass="13756">MTKPKKKQPHPVDVHIGKGICTRRMLLGISQEKLGATVGVTFQQIQKYEKGENRVGSSRLAEIANTLKCSPGLFFEGAPGLKNIKQTDDIEGLSLLAIPGAVDLLKAFEGCSRNGQQSLINIAQQVAA</sequence>
<comment type="caution">
    <text evidence="2">The sequence shown here is derived from an EMBL/GenBank/DDBJ whole genome shotgun (WGS) entry which is preliminary data.</text>
</comment>
<organism evidence="2 3">
    <name type="scientific">Pseudovibrio japonicus</name>
    <dbReference type="NCBI Taxonomy" id="366534"/>
    <lineage>
        <taxon>Bacteria</taxon>
        <taxon>Pseudomonadati</taxon>
        <taxon>Pseudomonadota</taxon>
        <taxon>Alphaproteobacteria</taxon>
        <taxon>Hyphomicrobiales</taxon>
        <taxon>Stappiaceae</taxon>
        <taxon>Pseudovibrio</taxon>
    </lineage>
</organism>
<dbReference type="RefSeq" id="WP_189436978.1">
    <property type="nucleotide sequence ID" value="NZ_BMXE01000004.1"/>
</dbReference>
<proteinExistence type="predicted"/>
<dbReference type="Gene3D" id="1.10.260.40">
    <property type="entry name" value="lambda repressor-like DNA-binding domains"/>
    <property type="match status" value="1"/>
</dbReference>
<dbReference type="InterPro" id="IPR010982">
    <property type="entry name" value="Lambda_DNA-bd_dom_sf"/>
</dbReference>
<keyword evidence="3" id="KW-1185">Reference proteome</keyword>
<accession>A0ABQ3ECX8</accession>
<dbReference type="CDD" id="cd00093">
    <property type="entry name" value="HTH_XRE"/>
    <property type="match status" value="1"/>
</dbReference>
<dbReference type="PROSITE" id="PS50943">
    <property type="entry name" value="HTH_CROC1"/>
    <property type="match status" value="1"/>
</dbReference>
<evidence type="ECO:0000259" key="1">
    <source>
        <dbReference type="PROSITE" id="PS50943"/>
    </source>
</evidence>
<dbReference type="SUPFAM" id="SSF47413">
    <property type="entry name" value="lambda repressor-like DNA-binding domains"/>
    <property type="match status" value="1"/>
</dbReference>
<gene>
    <name evidence="2" type="ORF">GCM10007094_23330</name>
</gene>
<protein>
    <submittedName>
        <fullName evidence="2">Transcriptional regulator</fullName>
    </submittedName>
</protein>
<dbReference type="InterPro" id="IPR001387">
    <property type="entry name" value="Cro/C1-type_HTH"/>
</dbReference>
<dbReference type="EMBL" id="BMXE01000004">
    <property type="protein sequence ID" value="GHB33793.1"/>
    <property type="molecule type" value="Genomic_DNA"/>
</dbReference>
<dbReference type="Proteomes" id="UP000637980">
    <property type="component" value="Unassembled WGS sequence"/>
</dbReference>
<evidence type="ECO:0000313" key="3">
    <source>
        <dbReference type="Proteomes" id="UP000637980"/>
    </source>
</evidence>
<reference evidence="3" key="1">
    <citation type="journal article" date="2019" name="Int. J. Syst. Evol. Microbiol.">
        <title>The Global Catalogue of Microorganisms (GCM) 10K type strain sequencing project: providing services to taxonomists for standard genome sequencing and annotation.</title>
        <authorList>
            <consortium name="The Broad Institute Genomics Platform"/>
            <consortium name="The Broad Institute Genome Sequencing Center for Infectious Disease"/>
            <person name="Wu L."/>
            <person name="Ma J."/>
        </authorList>
    </citation>
    <scope>NUCLEOTIDE SEQUENCE [LARGE SCALE GENOMIC DNA]</scope>
    <source>
        <strain evidence="3">KCTC 12861</strain>
    </source>
</reference>
<evidence type="ECO:0000313" key="2">
    <source>
        <dbReference type="EMBL" id="GHB33793.1"/>
    </source>
</evidence>
<dbReference type="Pfam" id="PF01381">
    <property type="entry name" value="HTH_3"/>
    <property type="match status" value="1"/>
</dbReference>